<dbReference type="InterPro" id="IPR011043">
    <property type="entry name" value="Gal_Oxase/kelch_b-propeller"/>
</dbReference>
<dbReference type="KEGG" id="soe:110782895"/>
<keyword evidence="2" id="KW-1185">Reference proteome</keyword>
<sequence>MSSIPVDVITDILLRLPAKSLLRFKSVCKLWYHIIEGTDFIKHHFQQSNNLHLVYRSPVLYMSDFDSFDNTIELDYPFKNLSGGVYVAGSCHGLLCFAMFSDPFTVFLYNPTTQKHKTLPFLPRRPIFGRGNLGFGYDHVSEDYKCVWIFQVKSVDEMGSFNSQVMVYSLRADSWRRGAQDVPYYFDCHSGNNVDFDGILHWSIDDNRVPLPIVTFNLSDESFSSVPLPNFQTEMFTGAHTGVLDDCLCVMLNYFEHYDVWIMKEYGRPASWTKLFRFPKQEMMEECSPLYFSMIKKQFFVTFNFRHVASLDLETSEITKVKLPGFNRVICAHVCPENLFKFKDAEDVLVGTQQQRKKNSKRQRLMRRTERLLQHHDSVYRSIFGMQRHNGADPNVGS</sequence>
<dbReference type="Proteomes" id="UP000813463">
    <property type="component" value="Chromosome 1"/>
</dbReference>
<dbReference type="GeneID" id="110782895"/>
<dbReference type="CDD" id="cd22157">
    <property type="entry name" value="F-box_AtFBW1-like"/>
    <property type="match status" value="1"/>
</dbReference>
<dbReference type="InterPro" id="IPR001810">
    <property type="entry name" value="F-box_dom"/>
</dbReference>
<dbReference type="InterPro" id="IPR050796">
    <property type="entry name" value="SCF_F-box_component"/>
</dbReference>
<dbReference type="RefSeq" id="XP_021842838.2">
    <property type="nucleotide sequence ID" value="XM_021987146.2"/>
</dbReference>
<evidence type="ECO:0000313" key="3">
    <source>
        <dbReference type="RefSeq" id="XP_021842838.2"/>
    </source>
</evidence>
<dbReference type="NCBIfam" id="TIGR01640">
    <property type="entry name" value="F_box_assoc_1"/>
    <property type="match status" value="1"/>
</dbReference>
<feature type="domain" description="F-box" evidence="1">
    <location>
        <begin position="1"/>
        <end position="44"/>
    </location>
</feature>
<dbReference type="Pfam" id="PF00646">
    <property type="entry name" value="F-box"/>
    <property type="match status" value="1"/>
</dbReference>
<reference evidence="3" key="2">
    <citation type="submission" date="2025-08" db="UniProtKB">
        <authorList>
            <consortium name="RefSeq"/>
        </authorList>
    </citation>
    <scope>IDENTIFICATION</scope>
    <source>
        <tissue evidence="3">Leaf</tissue>
    </source>
</reference>
<reference evidence="2" key="1">
    <citation type="journal article" date="2021" name="Nat. Commun.">
        <title>Genomic analyses provide insights into spinach domestication and the genetic basis of agronomic traits.</title>
        <authorList>
            <person name="Cai X."/>
            <person name="Sun X."/>
            <person name="Xu C."/>
            <person name="Sun H."/>
            <person name="Wang X."/>
            <person name="Ge C."/>
            <person name="Zhang Z."/>
            <person name="Wang Q."/>
            <person name="Fei Z."/>
            <person name="Jiao C."/>
            <person name="Wang Q."/>
        </authorList>
    </citation>
    <scope>NUCLEOTIDE SEQUENCE [LARGE SCALE GENOMIC DNA]</scope>
    <source>
        <strain evidence="2">cv. Varoflay</strain>
    </source>
</reference>
<dbReference type="PROSITE" id="PS50181">
    <property type="entry name" value="FBOX"/>
    <property type="match status" value="1"/>
</dbReference>
<protein>
    <submittedName>
        <fullName evidence="3">F-box protein CPR1-like</fullName>
    </submittedName>
</protein>
<dbReference type="SUPFAM" id="SSF50965">
    <property type="entry name" value="Galactose oxidase, central domain"/>
    <property type="match status" value="1"/>
</dbReference>
<evidence type="ECO:0000313" key="2">
    <source>
        <dbReference type="Proteomes" id="UP000813463"/>
    </source>
</evidence>
<proteinExistence type="predicted"/>
<dbReference type="InterPro" id="IPR036047">
    <property type="entry name" value="F-box-like_dom_sf"/>
</dbReference>
<organism evidence="2 3">
    <name type="scientific">Spinacia oleracea</name>
    <name type="common">Spinach</name>
    <dbReference type="NCBI Taxonomy" id="3562"/>
    <lineage>
        <taxon>Eukaryota</taxon>
        <taxon>Viridiplantae</taxon>
        <taxon>Streptophyta</taxon>
        <taxon>Embryophyta</taxon>
        <taxon>Tracheophyta</taxon>
        <taxon>Spermatophyta</taxon>
        <taxon>Magnoliopsida</taxon>
        <taxon>eudicotyledons</taxon>
        <taxon>Gunneridae</taxon>
        <taxon>Pentapetalae</taxon>
        <taxon>Caryophyllales</taxon>
        <taxon>Chenopodiaceae</taxon>
        <taxon>Chenopodioideae</taxon>
        <taxon>Anserineae</taxon>
        <taxon>Spinacia</taxon>
    </lineage>
</organism>
<dbReference type="Gene3D" id="1.20.1280.50">
    <property type="match status" value="1"/>
</dbReference>
<dbReference type="SUPFAM" id="SSF81383">
    <property type="entry name" value="F-box domain"/>
    <property type="match status" value="1"/>
</dbReference>
<dbReference type="AlphaFoldDB" id="A0A9R0I5G8"/>
<evidence type="ECO:0000259" key="1">
    <source>
        <dbReference type="PROSITE" id="PS50181"/>
    </source>
</evidence>
<dbReference type="PANTHER" id="PTHR31672:SF13">
    <property type="entry name" value="F-BOX PROTEIN CPR30-LIKE"/>
    <property type="match status" value="1"/>
</dbReference>
<dbReference type="SMART" id="SM00256">
    <property type="entry name" value="FBOX"/>
    <property type="match status" value="1"/>
</dbReference>
<dbReference type="Pfam" id="PF07734">
    <property type="entry name" value="FBA_1"/>
    <property type="match status" value="1"/>
</dbReference>
<gene>
    <name evidence="3" type="primary">LOC110782895</name>
</gene>
<dbReference type="InterPro" id="IPR017451">
    <property type="entry name" value="F-box-assoc_interact_dom"/>
</dbReference>
<name>A0A9R0I5G8_SPIOL</name>
<accession>A0A9R0I5G8</accession>
<dbReference type="PANTHER" id="PTHR31672">
    <property type="entry name" value="BNACNNG10540D PROTEIN"/>
    <property type="match status" value="1"/>
</dbReference>
<dbReference type="InterPro" id="IPR006527">
    <property type="entry name" value="F-box-assoc_dom_typ1"/>
</dbReference>